<dbReference type="SUPFAM" id="SSF52172">
    <property type="entry name" value="CheY-like"/>
    <property type="match status" value="1"/>
</dbReference>
<dbReference type="InterPro" id="IPR001789">
    <property type="entry name" value="Sig_transdc_resp-reg_receiver"/>
</dbReference>
<feature type="modified residue" description="4-aspartylphosphate" evidence="6">
    <location>
        <position position="1386"/>
    </location>
</feature>
<keyword evidence="11" id="KW-1185">Reference proteome</keyword>
<evidence type="ECO:0000256" key="3">
    <source>
        <dbReference type="ARBA" id="ARBA00022553"/>
    </source>
</evidence>
<keyword evidence="4" id="KW-0808">Transferase</keyword>
<feature type="transmembrane region" description="Helical" evidence="7">
    <location>
        <begin position="213"/>
        <end position="234"/>
    </location>
</feature>
<dbReference type="SMART" id="SM00387">
    <property type="entry name" value="HATPase_c"/>
    <property type="match status" value="1"/>
</dbReference>
<evidence type="ECO:0000259" key="9">
    <source>
        <dbReference type="PROSITE" id="PS50110"/>
    </source>
</evidence>
<dbReference type="Gene3D" id="3.40.50.2300">
    <property type="match status" value="2"/>
</dbReference>
<dbReference type="InterPro" id="IPR011006">
    <property type="entry name" value="CheY-like_superfamily"/>
</dbReference>
<dbReference type="CDD" id="cd00082">
    <property type="entry name" value="HisKA"/>
    <property type="match status" value="1"/>
</dbReference>
<accession>I7M3T4</accession>
<dbReference type="GeneID" id="7837062"/>
<dbReference type="Gene3D" id="3.30.565.10">
    <property type="entry name" value="Histidine kinase-like ATPase, C-terminal domain"/>
    <property type="match status" value="1"/>
</dbReference>
<dbReference type="EC" id="2.7.13.3" evidence="2"/>
<keyword evidence="7" id="KW-0812">Transmembrane</keyword>
<dbReference type="CDD" id="cd17546">
    <property type="entry name" value="REC_hyHK_CKI1_RcsC-like"/>
    <property type="match status" value="1"/>
</dbReference>
<dbReference type="eggNOG" id="KOG0519">
    <property type="taxonomic scope" value="Eukaryota"/>
</dbReference>
<dbReference type="SUPFAM" id="SSF55874">
    <property type="entry name" value="ATPase domain of HSP90 chaperone/DNA topoisomerase II/histidine kinase"/>
    <property type="match status" value="1"/>
</dbReference>
<keyword evidence="7" id="KW-0472">Membrane</keyword>
<evidence type="ECO:0000313" key="11">
    <source>
        <dbReference type="Proteomes" id="UP000009168"/>
    </source>
</evidence>
<dbReference type="STRING" id="312017.I7M3T4"/>
<dbReference type="Pfam" id="PF02518">
    <property type="entry name" value="HATPase_c"/>
    <property type="match status" value="1"/>
</dbReference>
<dbReference type="SMART" id="SM00448">
    <property type="entry name" value="REC"/>
    <property type="match status" value="1"/>
</dbReference>
<evidence type="ECO:0000256" key="1">
    <source>
        <dbReference type="ARBA" id="ARBA00000085"/>
    </source>
</evidence>
<dbReference type="InParanoid" id="I7M3T4"/>
<feature type="transmembrane region" description="Helical" evidence="7">
    <location>
        <begin position="111"/>
        <end position="129"/>
    </location>
</feature>
<evidence type="ECO:0000256" key="2">
    <source>
        <dbReference type="ARBA" id="ARBA00012438"/>
    </source>
</evidence>
<dbReference type="PRINTS" id="PR00344">
    <property type="entry name" value="BCTRLSENSOR"/>
</dbReference>
<dbReference type="OrthoDB" id="60033at2759"/>
<dbReference type="InterPro" id="IPR003661">
    <property type="entry name" value="HisK_dim/P_dom"/>
</dbReference>
<sequence>MFNIKENIQTDFLDEQQGSQIFKEKKIFKTLAQRLLLQFNSKILNKMYQLRCYSKEQLLYYRFLFFLNTIIYLFIILRFFIMTNKSDCSDSQIQQQYEQCSQNIGPTQIQIIVVLAILIILNILTIIYAPRLSPFQLNVYIFIQQLYNCCFLVFKVDNYTSKCLTTSQSGICINLYLLILVFLNIFALTYWIFKCALFSSLFCSLMINQYQKFQIVDISISSVLILISLTSIYYHESLKKKDFYKNFSTQKKWQRWLQIFQQRLPFPTIVLTADQDIQDDFKVTFVNDQFKSCFNIPQDNVCPINLNRSQYKSSSFLNLQQSIQSILQSVFVPLNTEQINDSFTYQQKSQQQGGETYIQKFKASLIEKIYRKVELAKPVSKSNEAINQKSMTSQAYSLKKDSSRKNKKEIHVIQTNQQTPSIFEKNPQSMVFSQNILPLSSKANQFENKFLQISLMELIVLFMNDCQKRISLFQQISDQQDDLVYSNCIYSPMQKEAQNRQNTQKGQNSEPEEKHLDVHIVDCYEDNQVNIMIVLNDISMKYDNKRLYEMNNYKDKLLATVSHDLKTPLSAMISLVESCFISIKDEEIKKILQDTLKVSDLLSHLINDIQDYGQIYNCSLKLQLNKFNIKDCLKEILDIFEVKKRKGIELVLDFEPRVNVGNADIYQIHSDSQRLKQILLNLIGNAIKFTMKGSIKVFFEISSDQETIEITVTDTGIGIPQEIQQKLFKEYNTFDTPSGLNRNGVGLGLYMSKKLAGLLGPSENIKLVSKEGEGSSFSFVIFKNLQEKLKERAKLEQAQQAINCNNQIVSENKEQIFGEEDISDEQNQQQSMISEFNQYNFQHLFQKSKFSLTNLSKSPTFIQLSQTENWQNSQKYFKNQRYFQTSTNNTFIKSYLNTSSEVVKGIKNSPNFNLSEKNNPQDCEQLINLSPQNTTIKNLNQSSSFDNSRLNLNSNLKNMVYSQLKFNNSNNAMNLSSLQFSPQYHSQYKLKTKNILFSNIDRDIENSFVESQNILIKTPEQSGMQYLNKENNNMTDNLRDRFVGGLEAIQSQHSQSPTIILDKSQFQKESQVNQDYLNKEEDNDLDKQKYFAHRITFECLNPVNNRNNFREQQQSSSSLNTQMLKDLKQTNLEVSDMSYIHTNEYSNSVLNQIFSKETHILVVDDEEISHKVFQHQFKQFSTVKIHSAYNGEEAISKILHNEKLISQYNQQRNNEGSDSFLYQSQNVDNFDQIESVQNKKSQFYQSNFEEEKKNKENYNINLSSLDSSINNSINSTEKECKYIPDEKMNENLNINQIANRKYELNFNNIAQINQTSLDKSYNIFQQTDSPINISEQAQKTQEQEIQKFQTNKNNQQKIIKNESKKLLVNQELKLQQPQQFSYIFMDYSMPLMDGLQTIQKIRQLQSDKLITQQIFIFMVSGYDQKSDANEFLSNGADGIISKPVSQLKIAQAFNQTHSSI</sequence>
<dbReference type="Proteomes" id="UP000009168">
    <property type="component" value="Unassembled WGS sequence"/>
</dbReference>
<dbReference type="EMBL" id="GG662449">
    <property type="protein sequence ID" value="EAS04262.2"/>
    <property type="molecule type" value="Genomic_DNA"/>
</dbReference>
<proteinExistence type="predicted"/>
<keyword evidence="5 10" id="KW-0418">Kinase</keyword>
<feature type="transmembrane region" description="Helical" evidence="7">
    <location>
        <begin position="59"/>
        <end position="81"/>
    </location>
</feature>
<dbReference type="Gene3D" id="1.10.287.130">
    <property type="match status" value="1"/>
</dbReference>
<dbReference type="InterPro" id="IPR036097">
    <property type="entry name" value="HisK_dim/P_sf"/>
</dbReference>
<gene>
    <name evidence="10" type="ORF">TTHERM_00299800</name>
</gene>
<dbReference type="InterPro" id="IPR003594">
    <property type="entry name" value="HATPase_dom"/>
</dbReference>
<dbReference type="SUPFAM" id="SSF47384">
    <property type="entry name" value="Homodimeric domain of signal transducing histidine kinase"/>
    <property type="match status" value="1"/>
</dbReference>
<protein>
    <recommendedName>
        <fullName evidence="2">histidine kinase</fullName>
        <ecNumber evidence="2">2.7.13.3</ecNumber>
    </recommendedName>
</protein>
<dbReference type="InterPro" id="IPR005467">
    <property type="entry name" value="His_kinase_dom"/>
</dbReference>
<comment type="catalytic activity">
    <reaction evidence="1">
        <text>ATP + protein L-histidine = ADP + protein N-phospho-L-histidine.</text>
        <dbReference type="EC" id="2.7.13.3"/>
    </reaction>
</comment>
<dbReference type="InterPro" id="IPR004358">
    <property type="entry name" value="Sig_transdc_His_kin-like_C"/>
</dbReference>
<dbReference type="GO" id="GO:0000155">
    <property type="term" value="F:phosphorelay sensor kinase activity"/>
    <property type="evidence" value="ECO:0007669"/>
    <property type="project" value="InterPro"/>
</dbReference>
<dbReference type="Pfam" id="PF00072">
    <property type="entry name" value="Response_reg"/>
    <property type="match status" value="1"/>
</dbReference>
<dbReference type="RefSeq" id="XP_001024507.2">
    <property type="nucleotide sequence ID" value="XM_001024507.2"/>
</dbReference>
<evidence type="ECO:0000256" key="4">
    <source>
        <dbReference type="ARBA" id="ARBA00022679"/>
    </source>
</evidence>
<dbReference type="SMART" id="SM00388">
    <property type="entry name" value="HisKA"/>
    <property type="match status" value="1"/>
</dbReference>
<dbReference type="InterPro" id="IPR036890">
    <property type="entry name" value="HATPase_C_sf"/>
</dbReference>
<dbReference type="PROSITE" id="PS50109">
    <property type="entry name" value="HIS_KIN"/>
    <property type="match status" value="1"/>
</dbReference>
<dbReference type="PROSITE" id="PS50110">
    <property type="entry name" value="RESPONSE_REGULATORY"/>
    <property type="match status" value="1"/>
</dbReference>
<dbReference type="Pfam" id="PF00512">
    <property type="entry name" value="HisKA"/>
    <property type="match status" value="1"/>
</dbReference>
<feature type="domain" description="Response regulatory" evidence="9">
    <location>
        <begin position="1322"/>
        <end position="1457"/>
    </location>
</feature>
<evidence type="ECO:0000313" key="10">
    <source>
        <dbReference type="EMBL" id="EAS04262.2"/>
    </source>
</evidence>
<keyword evidence="3 6" id="KW-0597">Phosphoprotein</keyword>
<evidence type="ECO:0000256" key="6">
    <source>
        <dbReference type="PROSITE-ProRule" id="PRU00169"/>
    </source>
</evidence>
<feature type="transmembrane region" description="Helical" evidence="7">
    <location>
        <begin position="135"/>
        <end position="154"/>
    </location>
</feature>
<name>I7M3T4_TETTS</name>
<feature type="transmembrane region" description="Helical" evidence="7">
    <location>
        <begin position="175"/>
        <end position="193"/>
    </location>
</feature>
<keyword evidence="7" id="KW-1133">Transmembrane helix</keyword>
<dbReference type="GO" id="GO:0005886">
    <property type="term" value="C:plasma membrane"/>
    <property type="evidence" value="ECO:0007669"/>
    <property type="project" value="TreeGrafter"/>
</dbReference>
<evidence type="ECO:0000256" key="5">
    <source>
        <dbReference type="ARBA" id="ARBA00022777"/>
    </source>
</evidence>
<dbReference type="KEGG" id="tet:TTHERM_00299800"/>
<feature type="domain" description="Histidine kinase" evidence="8">
    <location>
        <begin position="560"/>
        <end position="785"/>
    </location>
</feature>
<reference evidence="11" key="1">
    <citation type="journal article" date="2006" name="PLoS Biol.">
        <title>Macronuclear genome sequence of the ciliate Tetrahymena thermophila, a model eukaryote.</title>
        <authorList>
            <person name="Eisen J.A."/>
            <person name="Coyne R.S."/>
            <person name="Wu M."/>
            <person name="Wu D."/>
            <person name="Thiagarajan M."/>
            <person name="Wortman J.R."/>
            <person name="Badger J.H."/>
            <person name="Ren Q."/>
            <person name="Amedeo P."/>
            <person name="Jones K.M."/>
            <person name="Tallon L.J."/>
            <person name="Delcher A.L."/>
            <person name="Salzberg S.L."/>
            <person name="Silva J.C."/>
            <person name="Haas B.J."/>
            <person name="Majoros W.H."/>
            <person name="Farzad M."/>
            <person name="Carlton J.M."/>
            <person name="Smith R.K. Jr."/>
            <person name="Garg J."/>
            <person name="Pearlman R.E."/>
            <person name="Karrer K.M."/>
            <person name="Sun L."/>
            <person name="Manning G."/>
            <person name="Elde N.C."/>
            <person name="Turkewitz A.P."/>
            <person name="Asai D.J."/>
            <person name="Wilkes D.E."/>
            <person name="Wang Y."/>
            <person name="Cai H."/>
            <person name="Collins K."/>
            <person name="Stewart B.A."/>
            <person name="Lee S.R."/>
            <person name="Wilamowska K."/>
            <person name="Weinberg Z."/>
            <person name="Ruzzo W.L."/>
            <person name="Wloga D."/>
            <person name="Gaertig J."/>
            <person name="Frankel J."/>
            <person name="Tsao C.-C."/>
            <person name="Gorovsky M.A."/>
            <person name="Keeling P.J."/>
            <person name="Waller R.F."/>
            <person name="Patron N.J."/>
            <person name="Cherry J.M."/>
            <person name="Stover N.A."/>
            <person name="Krieger C.J."/>
            <person name="del Toro C."/>
            <person name="Ryder H.F."/>
            <person name="Williamson S.C."/>
            <person name="Barbeau R.A."/>
            <person name="Hamilton E.P."/>
            <person name="Orias E."/>
        </authorList>
    </citation>
    <scope>NUCLEOTIDE SEQUENCE [LARGE SCALE GENOMIC DNA]</scope>
    <source>
        <strain evidence="11">SB210</strain>
    </source>
</reference>
<organism evidence="10 11">
    <name type="scientific">Tetrahymena thermophila (strain SB210)</name>
    <dbReference type="NCBI Taxonomy" id="312017"/>
    <lineage>
        <taxon>Eukaryota</taxon>
        <taxon>Sar</taxon>
        <taxon>Alveolata</taxon>
        <taxon>Ciliophora</taxon>
        <taxon>Intramacronucleata</taxon>
        <taxon>Oligohymenophorea</taxon>
        <taxon>Hymenostomatida</taxon>
        <taxon>Tetrahymenina</taxon>
        <taxon>Tetrahymenidae</taxon>
        <taxon>Tetrahymena</taxon>
    </lineage>
</organism>
<dbReference type="PANTHER" id="PTHR43047:SF72">
    <property type="entry name" value="OSMOSENSING HISTIDINE PROTEIN KINASE SLN1"/>
    <property type="match status" value="1"/>
</dbReference>
<evidence type="ECO:0000256" key="7">
    <source>
        <dbReference type="SAM" id="Phobius"/>
    </source>
</evidence>
<evidence type="ECO:0000259" key="8">
    <source>
        <dbReference type="PROSITE" id="PS50109"/>
    </source>
</evidence>
<dbReference type="PANTHER" id="PTHR43047">
    <property type="entry name" value="TWO-COMPONENT HISTIDINE PROTEIN KINASE"/>
    <property type="match status" value="1"/>
</dbReference>
<dbReference type="GO" id="GO:0009927">
    <property type="term" value="F:histidine phosphotransfer kinase activity"/>
    <property type="evidence" value="ECO:0007669"/>
    <property type="project" value="TreeGrafter"/>
</dbReference>